<evidence type="ECO:0000313" key="1">
    <source>
        <dbReference type="EMBL" id="RKT67090.1"/>
    </source>
</evidence>
<dbReference type="AlphaFoldDB" id="A0A495WZP4"/>
<accession>A0A495WZP4</accession>
<sequence>MRAAWSGDNGGASRTSWATYASISGAGGGGVTCLASAYLQAHYAIDPHPIERGRRL</sequence>
<keyword evidence="2" id="KW-1185">Reference proteome</keyword>
<dbReference type="Proteomes" id="UP000272729">
    <property type="component" value="Unassembled WGS sequence"/>
</dbReference>
<proteinExistence type="predicted"/>
<name>A0A495WZP4_9PSEU</name>
<dbReference type="EMBL" id="RBXR01000001">
    <property type="protein sequence ID" value="RKT67090.1"/>
    <property type="molecule type" value="Genomic_DNA"/>
</dbReference>
<comment type="caution">
    <text evidence="1">The sequence shown here is derived from an EMBL/GenBank/DDBJ whole genome shotgun (WGS) entry which is preliminary data.</text>
</comment>
<organism evidence="1 2">
    <name type="scientific">Saccharothrix variisporea</name>
    <dbReference type="NCBI Taxonomy" id="543527"/>
    <lineage>
        <taxon>Bacteria</taxon>
        <taxon>Bacillati</taxon>
        <taxon>Actinomycetota</taxon>
        <taxon>Actinomycetes</taxon>
        <taxon>Pseudonocardiales</taxon>
        <taxon>Pseudonocardiaceae</taxon>
        <taxon>Saccharothrix</taxon>
    </lineage>
</organism>
<reference evidence="1 2" key="1">
    <citation type="submission" date="2018-10" db="EMBL/GenBank/DDBJ databases">
        <title>Sequencing the genomes of 1000 actinobacteria strains.</title>
        <authorList>
            <person name="Klenk H.-P."/>
        </authorList>
    </citation>
    <scope>NUCLEOTIDE SEQUENCE [LARGE SCALE GENOMIC DNA]</scope>
    <source>
        <strain evidence="1 2">DSM 43911</strain>
    </source>
</reference>
<protein>
    <submittedName>
        <fullName evidence="1">Uncharacterized protein</fullName>
    </submittedName>
</protein>
<evidence type="ECO:0000313" key="2">
    <source>
        <dbReference type="Proteomes" id="UP000272729"/>
    </source>
</evidence>
<gene>
    <name evidence="1" type="ORF">DFJ66_0258</name>
</gene>